<dbReference type="Proteomes" id="UP000314294">
    <property type="component" value="Unassembled WGS sequence"/>
</dbReference>
<reference evidence="2 3" key="1">
    <citation type="submission" date="2019-03" db="EMBL/GenBank/DDBJ databases">
        <title>First draft genome of Liparis tanakae, snailfish: a comprehensive survey of snailfish specific genes.</title>
        <authorList>
            <person name="Kim W."/>
            <person name="Song I."/>
            <person name="Jeong J.-H."/>
            <person name="Kim D."/>
            <person name="Kim S."/>
            <person name="Ryu S."/>
            <person name="Song J.Y."/>
            <person name="Lee S.K."/>
        </authorList>
    </citation>
    <scope>NUCLEOTIDE SEQUENCE [LARGE SCALE GENOMIC DNA]</scope>
    <source>
        <tissue evidence="2">Muscle</tissue>
    </source>
</reference>
<proteinExistence type="predicted"/>
<comment type="caution">
    <text evidence="2">The sequence shown here is derived from an EMBL/GenBank/DDBJ whole genome shotgun (WGS) entry which is preliminary data.</text>
</comment>
<feature type="region of interest" description="Disordered" evidence="1">
    <location>
        <begin position="45"/>
        <end position="65"/>
    </location>
</feature>
<name>A0A4Z2HX26_9TELE</name>
<gene>
    <name evidence="2" type="ORF">EYF80_019621</name>
</gene>
<evidence type="ECO:0000313" key="2">
    <source>
        <dbReference type="EMBL" id="TNN70121.1"/>
    </source>
</evidence>
<feature type="region of interest" description="Disordered" evidence="1">
    <location>
        <begin position="121"/>
        <end position="147"/>
    </location>
</feature>
<evidence type="ECO:0000256" key="1">
    <source>
        <dbReference type="SAM" id="MobiDB-lite"/>
    </source>
</evidence>
<organism evidence="2 3">
    <name type="scientific">Liparis tanakae</name>
    <name type="common">Tanaka's snailfish</name>
    <dbReference type="NCBI Taxonomy" id="230148"/>
    <lineage>
        <taxon>Eukaryota</taxon>
        <taxon>Metazoa</taxon>
        <taxon>Chordata</taxon>
        <taxon>Craniata</taxon>
        <taxon>Vertebrata</taxon>
        <taxon>Euteleostomi</taxon>
        <taxon>Actinopterygii</taxon>
        <taxon>Neopterygii</taxon>
        <taxon>Teleostei</taxon>
        <taxon>Neoteleostei</taxon>
        <taxon>Acanthomorphata</taxon>
        <taxon>Eupercaria</taxon>
        <taxon>Perciformes</taxon>
        <taxon>Cottioidei</taxon>
        <taxon>Cottales</taxon>
        <taxon>Liparidae</taxon>
        <taxon>Liparis</taxon>
    </lineage>
</organism>
<protein>
    <submittedName>
        <fullName evidence="2">Uncharacterized protein</fullName>
    </submittedName>
</protein>
<feature type="compositionally biased region" description="Polar residues" evidence="1">
    <location>
        <begin position="49"/>
        <end position="65"/>
    </location>
</feature>
<keyword evidence="3" id="KW-1185">Reference proteome</keyword>
<sequence>MALLATHHFRPAQERPCFAQCGARGHQRGGAVVRDEDQTTRIEAICPSSGESSDTAALSRSLQSVPTPLTLEDLSRSSVSDPDAWLPLCDSTSRLAGTDRCVTSLMRTRLHRHINGFPFHTRSGVTNPRGVSLPTPSNPKTLHTDPL</sequence>
<dbReference type="EMBL" id="SRLO01000167">
    <property type="protein sequence ID" value="TNN70121.1"/>
    <property type="molecule type" value="Genomic_DNA"/>
</dbReference>
<dbReference type="AlphaFoldDB" id="A0A4Z2HX26"/>
<accession>A0A4Z2HX26</accession>
<evidence type="ECO:0000313" key="3">
    <source>
        <dbReference type="Proteomes" id="UP000314294"/>
    </source>
</evidence>